<name>A0ABQ5VQJ4_9RHOB</name>
<evidence type="ECO:0000313" key="1">
    <source>
        <dbReference type="EMBL" id="GLQ29182.1"/>
    </source>
</evidence>
<dbReference type="EMBL" id="BSNL01000007">
    <property type="protein sequence ID" value="GLQ29182.1"/>
    <property type="molecule type" value="Genomic_DNA"/>
</dbReference>
<proteinExistence type="predicted"/>
<reference evidence="1" key="1">
    <citation type="journal article" date="2014" name="Int. J. Syst. Evol. Microbiol.">
        <title>Complete genome of a new Firmicutes species belonging to the dominant human colonic microbiota ('Ruminococcus bicirculans') reveals two chromosomes and a selective capacity to utilize plant glucans.</title>
        <authorList>
            <consortium name="NISC Comparative Sequencing Program"/>
            <person name="Wegmann U."/>
            <person name="Louis P."/>
            <person name="Goesmann A."/>
            <person name="Henrissat B."/>
            <person name="Duncan S.H."/>
            <person name="Flint H.J."/>
        </authorList>
    </citation>
    <scope>NUCLEOTIDE SEQUENCE</scope>
    <source>
        <strain evidence="1">NBRC 109915</strain>
    </source>
</reference>
<comment type="caution">
    <text evidence="1">The sequence shown here is derived from an EMBL/GenBank/DDBJ whole genome shotgun (WGS) entry which is preliminary data.</text>
</comment>
<gene>
    <name evidence="1" type="ORF">GCM10007927_39850</name>
</gene>
<keyword evidence="2" id="KW-1185">Reference proteome</keyword>
<accession>A0ABQ5VQJ4</accession>
<dbReference type="Proteomes" id="UP001161388">
    <property type="component" value="Unassembled WGS sequence"/>
</dbReference>
<evidence type="ECO:0000313" key="2">
    <source>
        <dbReference type="Proteomes" id="UP001161388"/>
    </source>
</evidence>
<organism evidence="1 2">
    <name type="scientific">Sulfitobacter pacificus</name>
    <dbReference type="NCBI Taxonomy" id="1499314"/>
    <lineage>
        <taxon>Bacteria</taxon>
        <taxon>Pseudomonadati</taxon>
        <taxon>Pseudomonadota</taxon>
        <taxon>Alphaproteobacteria</taxon>
        <taxon>Rhodobacterales</taxon>
        <taxon>Roseobacteraceae</taxon>
        <taxon>Sulfitobacter</taxon>
    </lineage>
</organism>
<protein>
    <submittedName>
        <fullName evidence="1">Uncharacterized protein</fullName>
    </submittedName>
</protein>
<sequence length="69" mass="7378">MACASNCSELPAEHTKSHSRLGLPITVDTALASNFADVRDEPFSVDAAIRYLETLPVGKHPPEAVAVPY</sequence>
<reference evidence="1" key="2">
    <citation type="submission" date="2023-01" db="EMBL/GenBank/DDBJ databases">
        <title>Draft genome sequence of Sulfitobacter pacificus strain NBRC 109915.</title>
        <authorList>
            <person name="Sun Q."/>
            <person name="Mori K."/>
        </authorList>
    </citation>
    <scope>NUCLEOTIDE SEQUENCE</scope>
    <source>
        <strain evidence="1">NBRC 109915</strain>
    </source>
</reference>